<dbReference type="AlphaFoldDB" id="A0A517P4N7"/>
<dbReference type="KEGG" id="acaf:CA12_04050"/>
<feature type="compositionally biased region" description="Acidic residues" evidence="1">
    <location>
        <begin position="124"/>
        <end position="138"/>
    </location>
</feature>
<name>A0A517P4N7_9PLAN</name>
<keyword evidence="3" id="KW-1185">Reference proteome</keyword>
<evidence type="ECO:0000313" key="2">
    <source>
        <dbReference type="EMBL" id="QDT14333.1"/>
    </source>
</evidence>
<accession>A0A517P4N7</accession>
<feature type="region of interest" description="Disordered" evidence="1">
    <location>
        <begin position="113"/>
        <end position="138"/>
    </location>
</feature>
<dbReference type="RefSeq" id="WP_145357078.1">
    <property type="nucleotide sequence ID" value="NZ_CP036265.1"/>
</dbReference>
<gene>
    <name evidence="2" type="ORF">CA12_04050</name>
</gene>
<evidence type="ECO:0000313" key="3">
    <source>
        <dbReference type="Proteomes" id="UP000318741"/>
    </source>
</evidence>
<reference evidence="2 3" key="1">
    <citation type="submission" date="2019-02" db="EMBL/GenBank/DDBJ databases">
        <title>Deep-cultivation of Planctomycetes and their phenomic and genomic characterization uncovers novel biology.</title>
        <authorList>
            <person name="Wiegand S."/>
            <person name="Jogler M."/>
            <person name="Boedeker C."/>
            <person name="Pinto D."/>
            <person name="Vollmers J."/>
            <person name="Rivas-Marin E."/>
            <person name="Kohn T."/>
            <person name="Peeters S.H."/>
            <person name="Heuer A."/>
            <person name="Rast P."/>
            <person name="Oberbeckmann S."/>
            <person name="Bunk B."/>
            <person name="Jeske O."/>
            <person name="Meyerdierks A."/>
            <person name="Storesund J.E."/>
            <person name="Kallscheuer N."/>
            <person name="Luecker S."/>
            <person name="Lage O.M."/>
            <person name="Pohl T."/>
            <person name="Merkel B.J."/>
            <person name="Hornburger P."/>
            <person name="Mueller R.-W."/>
            <person name="Bruemmer F."/>
            <person name="Labrenz M."/>
            <person name="Spormann A.M."/>
            <person name="Op den Camp H."/>
            <person name="Overmann J."/>
            <person name="Amann R."/>
            <person name="Jetten M.S.M."/>
            <person name="Mascher T."/>
            <person name="Medema M.H."/>
            <person name="Devos D.P."/>
            <person name="Kaster A.-K."/>
            <person name="Ovreas L."/>
            <person name="Rohde M."/>
            <person name="Galperin M.Y."/>
            <person name="Jogler C."/>
        </authorList>
    </citation>
    <scope>NUCLEOTIDE SEQUENCE [LARGE SCALE GENOMIC DNA]</scope>
    <source>
        <strain evidence="2 3">CA12</strain>
    </source>
</reference>
<dbReference type="EMBL" id="CP036265">
    <property type="protein sequence ID" value="QDT14333.1"/>
    <property type="molecule type" value="Genomic_DNA"/>
</dbReference>
<feature type="region of interest" description="Disordered" evidence="1">
    <location>
        <begin position="1"/>
        <end position="45"/>
    </location>
</feature>
<sequence>MPDAPKPSAPSGTAKPPSADPNVTEDSPPDGDGSAGGEGSDDGEVELLITPRAAALDELQVTEEEFEWALGRALDLLEEAPEDEEVAAVEDLEIQLNGRTFRLEEVAEIEIGGDLSELGPLPDPADDDWDDDGANEEE</sequence>
<dbReference type="Proteomes" id="UP000318741">
    <property type="component" value="Chromosome"/>
</dbReference>
<organism evidence="2 3">
    <name type="scientific">Alienimonas californiensis</name>
    <dbReference type="NCBI Taxonomy" id="2527989"/>
    <lineage>
        <taxon>Bacteria</taxon>
        <taxon>Pseudomonadati</taxon>
        <taxon>Planctomycetota</taxon>
        <taxon>Planctomycetia</taxon>
        <taxon>Planctomycetales</taxon>
        <taxon>Planctomycetaceae</taxon>
        <taxon>Alienimonas</taxon>
    </lineage>
</organism>
<evidence type="ECO:0000256" key="1">
    <source>
        <dbReference type="SAM" id="MobiDB-lite"/>
    </source>
</evidence>
<protein>
    <submittedName>
        <fullName evidence="2">Uncharacterized protein</fullName>
    </submittedName>
</protein>
<proteinExistence type="predicted"/>